<evidence type="ECO:0000256" key="9">
    <source>
        <dbReference type="SAM" id="Coils"/>
    </source>
</evidence>
<dbReference type="Proteomes" id="UP000018227">
    <property type="component" value="Unassembled WGS sequence"/>
</dbReference>
<reference evidence="12 13" key="1">
    <citation type="submission" date="2013-06" db="EMBL/GenBank/DDBJ databases">
        <authorList>
            <person name="Weinstock G."/>
            <person name="Sodergren E."/>
            <person name="Clifton S."/>
            <person name="Fulton L."/>
            <person name="Fulton B."/>
            <person name="Courtney L."/>
            <person name="Fronick C."/>
            <person name="Harrison M."/>
            <person name="Strong C."/>
            <person name="Farmer C."/>
            <person name="Delahaunty K."/>
            <person name="Markovic C."/>
            <person name="Hall O."/>
            <person name="Minx P."/>
            <person name="Tomlinson C."/>
            <person name="Mitreva M."/>
            <person name="Nelson J."/>
            <person name="Hou S."/>
            <person name="Wollam A."/>
            <person name="Pepin K.H."/>
            <person name="Johnson M."/>
            <person name="Bhonagiri V."/>
            <person name="Nash W.E."/>
            <person name="Warren W."/>
            <person name="Chinwalla A."/>
            <person name="Mardis E.R."/>
            <person name="Wilson R.K."/>
        </authorList>
    </citation>
    <scope>NUCLEOTIDE SEQUENCE [LARGE SCALE GENOMIC DNA]</scope>
    <source>
        <strain evidence="12 13">ATCC 51271</strain>
    </source>
</reference>
<dbReference type="GO" id="GO:0006935">
    <property type="term" value="P:chemotaxis"/>
    <property type="evidence" value="ECO:0007669"/>
    <property type="project" value="UniProtKB-KW"/>
</dbReference>
<feature type="transmembrane region" description="Helical" evidence="10">
    <location>
        <begin position="7"/>
        <end position="29"/>
    </location>
</feature>
<evidence type="ECO:0000313" key="13">
    <source>
        <dbReference type="Proteomes" id="UP000018227"/>
    </source>
</evidence>
<dbReference type="Pfam" id="PF02743">
    <property type="entry name" value="dCache_1"/>
    <property type="match status" value="1"/>
</dbReference>
<name>V2Y725_9FIRM</name>
<sequence>MKLKNKMLFLIGVPILLAVIILTIVSYTYSRSLLVNESKETMLAYAGKYASDIETIISEKKVYVEASANNISKDQKRGKPLLDDLTYLVANVAGGQDFFVGFNDKTFVDGAGWVADASYDPTTRDWYKGAAGSDKTYISAPYLNALNSNVITLSRELKYGGKAVGVFGGDIAMDEFETLIKGIKYKETGKASLMNENGNFIINDKYTLNDNITSVENGELSEVAAKLSTNQAEFLSLKSGGVKRYYAIYPVKDTTWAVVLEAPESEIIKASNQLALFMSIIGVVSILILLVIIYLIANSVSTPIIKLSECIQGMVEYDFTLSDSSPSVIYSKRKDEIGLISRSLITVKKTIQEIMMQITDIANQVSASSEELTASSEHSAETAQNLTRTVEEISNGAVMQAEDMQKGAEAMQVMDSALNSNELIIETLDSTIKEVSSAKEKGILTITQLIKATKRLKESSSRVHEVILTTNDRATEISSASNMIKSISDQTNLLALNAAIEAARAGEAGKGFAVVAEEIRKLAEQSNKFTEEIQEIVQGLMEKVTETVEIMELVGGMVSEQNDKVNETQELFHLISSELDKNMNEMGNLNNSVNELEATRSSLVGIIENLSALSEENAAATQEASEALNSQLYSAQEVASASSSLSTMAQDMIEMITKFKI</sequence>
<evidence type="ECO:0000256" key="6">
    <source>
        <dbReference type="ARBA" id="ARBA00023136"/>
    </source>
</evidence>
<accession>V2Y725</accession>
<dbReference type="GO" id="GO:0007165">
    <property type="term" value="P:signal transduction"/>
    <property type="evidence" value="ECO:0007669"/>
    <property type="project" value="UniProtKB-KW"/>
</dbReference>
<dbReference type="Gene3D" id="1.10.287.950">
    <property type="entry name" value="Methyl-accepting chemotaxis protein"/>
    <property type="match status" value="1"/>
</dbReference>
<dbReference type="SUPFAM" id="SSF58104">
    <property type="entry name" value="Methyl-accepting chemotaxis protein (MCP) signaling domain"/>
    <property type="match status" value="1"/>
</dbReference>
<evidence type="ECO:0000256" key="5">
    <source>
        <dbReference type="ARBA" id="ARBA00022989"/>
    </source>
</evidence>
<evidence type="ECO:0000256" key="3">
    <source>
        <dbReference type="ARBA" id="ARBA00022500"/>
    </source>
</evidence>
<dbReference type="STRING" id="592026.GCWU0000282_001065"/>
<keyword evidence="4 10" id="KW-0812">Transmembrane</keyword>
<keyword evidence="5 10" id="KW-1133">Transmembrane helix</keyword>
<dbReference type="PANTHER" id="PTHR32089:SF112">
    <property type="entry name" value="LYSOZYME-LIKE PROTEIN-RELATED"/>
    <property type="match status" value="1"/>
</dbReference>
<evidence type="ECO:0000256" key="10">
    <source>
        <dbReference type="SAM" id="Phobius"/>
    </source>
</evidence>
<dbReference type="PANTHER" id="PTHR32089">
    <property type="entry name" value="METHYL-ACCEPTING CHEMOTAXIS PROTEIN MCPB"/>
    <property type="match status" value="1"/>
</dbReference>
<dbReference type="InterPro" id="IPR033479">
    <property type="entry name" value="dCache_1"/>
</dbReference>
<feature type="transmembrane region" description="Helical" evidence="10">
    <location>
        <begin position="274"/>
        <end position="297"/>
    </location>
</feature>
<feature type="coiled-coil region" evidence="9">
    <location>
        <begin position="579"/>
        <end position="630"/>
    </location>
</feature>
<keyword evidence="7 8" id="KW-0807">Transducer</keyword>
<evidence type="ECO:0000256" key="2">
    <source>
        <dbReference type="ARBA" id="ARBA00022475"/>
    </source>
</evidence>
<dbReference type="AlphaFoldDB" id="V2Y725"/>
<evidence type="ECO:0000313" key="12">
    <source>
        <dbReference type="EMBL" id="ESL03897.1"/>
    </source>
</evidence>
<keyword evidence="3" id="KW-0145">Chemotaxis</keyword>
<dbReference type="RefSeq" id="WP_023353946.1">
    <property type="nucleotide sequence ID" value="NZ_KI535367.1"/>
</dbReference>
<evidence type="ECO:0000259" key="11">
    <source>
        <dbReference type="PROSITE" id="PS50111"/>
    </source>
</evidence>
<protein>
    <submittedName>
        <fullName evidence="12">Methyl-accepting chemotaxis protein signaling domain protein</fullName>
    </submittedName>
</protein>
<evidence type="ECO:0000256" key="8">
    <source>
        <dbReference type="PROSITE-ProRule" id="PRU00284"/>
    </source>
</evidence>
<dbReference type="SMART" id="SM00283">
    <property type="entry name" value="MA"/>
    <property type="match status" value="1"/>
</dbReference>
<dbReference type="CDD" id="cd12913">
    <property type="entry name" value="PDC1_MCP_like"/>
    <property type="match status" value="1"/>
</dbReference>
<dbReference type="Pfam" id="PF00015">
    <property type="entry name" value="MCPsignal"/>
    <property type="match status" value="1"/>
</dbReference>
<dbReference type="GO" id="GO:0005886">
    <property type="term" value="C:plasma membrane"/>
    <property type="evidence" value="ECO:0007669"/>
    <property type="project" value="UniProtKB-SubCell"/>
</dbReference>
<dbReference type="OrthoDB" id="9814363at2"/>
<keyword evidence="13" id="KW-1185">Reference proteome</keyword>
<organism evidence="12 13">
    <name type="scientific">Catonella morbi ATCC 51271</name>
    <dbReference type="NCBI Taxonomy" id="592026"/>
    <lineage>
        <taxon>Bacteria</taxon>
        <taxon>Bacillati</taxon>
        <taxon>Bacillota</taxon>
        <taxon>Clostridia</taxon>
        <taxon>Lachnospirales</taxon>
        <taxon>Lachnospiraceae</taxon>
        <taxon>Catonella</taxon>
    </lineage>
</organism>
<proteinExistence type="predicted"/>
<comment type="caution">
    <text evidence="12">The sequence shown here is derived from an EMBL/GenBank/DDBJ whole genome shotgun (WGS) entry which is preliminary data.</text>
</comment>
<keyword evidence="9" id="KW-0175">Coiled coil</keyword>
<evidence type="ECO:0000256" key="4">
    <source>
        <dbReference type="ARBA" id="ARBA00022692"/>
    </source>
</evidence>
<dbReference type="InterPro" id="IPR004089">
    <property type="entry name" value="MCPsignal_dom"/>
</dbReference>
<dbReference type="eggNOG" id="COG0840">
    <property type="taxonomic scope" value="Bacteria"/>
</dbReference>
<dbReference type="HOGENOM" id="CLU_000445_107_19_9"/>
<dbReference type="Gene3D" id="3.30.450.20">
    <property type="entry name" value="PAS domain"/>
    <property type="match status" value="2"/>
</dbReference>
<gene>
    <name evidence="12" type="ORF">GCWU0000282_001065</name>
</gene>
<dbReference type="EMBL" id="ACIL03000007">
    <property type="protein sequence ID" value="ESL03897.1"/>
    <property type="molecule type" value="Genomic_DNA"/>
</dbReference>
<keyword evidence="2" id="KW-1003">Cell membrane</keyword>
<comment type="subcellular location">
    <subcellularLocation>
        <location evidence="1">Cell membrane</location>
        <topology evidence="1">Multi-pass membrane protein</topology>
    </subcellularLocation>
</comment>
<evidence type="ECO:0000256" key="1">
    <source>
        <dbReference type="ARBA" id="ARBA00004651"/>
    </source>
</evidence>
<keyword evidence="6 10" id="KW-0472">Membrane</keyword>
<feature type="domain" description="Methyl-accepting transducer" evidence="11">
    <location>
        <begin position="375"/>
        <end position="611"/>
    </location>
</feature>
<dbReference type="CDD" id="cd12912">
    <property type="entry name" value="PDC2_MCP_like"/>
    <property type="match status" value="1"/>
</dbReference>
<dbReference type="PROSITE" id="PS50111">
    <property type="entry name" value="CHEMOTAXIS_TRANSDUC_2"/>
    <property type="match status" value="1"/>
</dbReference>
<evidence type="ECO:0000256" key="7">
    <source>
        <dbReference type="ARBA" id="ARBA00023224"/>
    </source>
</evidence>